<accession>A0A1W0WLQ6</accession>
<evidence type="ECO:0000313" key="2">
    <source>
        <dbReference type="EMBL" id="OQV16097.1"/>
    </source>
</evidence>
<keyword evidence="3" id="KW-1185">Reference proteome</keyword>
<organism evidence="2 3">
    <name type="scientific">Hypsibius exemplaris</name>
    <name type="common">Freshwater tardigrade</name>
    <dbReference type="NCBI Taxonomy" id="2072580"/>
    <lineage>
        <taxon>Eukaryota</taxon>
        <taxon>Metazoa</taxon>
        <taxon>Ecdysozoa</taxon>
        <taxon>Tardigrada</taxon>
        <taxon>Eutardigrada</taxon>
        <taxon>Parachela</taxon>
        <taxon>Hypsibioidea</taxon>
        <taxon>Hypsibiidae</taxon>
        <taxon>Hypsibius</taxon>
    </lineage>
</organism>
<feature type="region of interest" description="Disordered" evidence="1">
    <location>
        <begin position="1"/>
        <end position="20"/>
    </location>
</feature>
<feature type="compositionally biased region" description="Polar residues" evidence="1">
    <location>
        <begin position="1"/>
        <end position="10"/>
    </location>
</feature>
<proteinExistence type="predicted"/>
<dbReference type="Proteomes" id="UP000192578">
    <property type="component" value="Unassembled WGS sequence"/>
</dbReference>
<dbReference type="AlphaFoldDB" id="A0A1W0WLQ6"/>
<dbReference type="EMBL" id="MTYJ01000078">
    <property type="protein sequence ID" value="OQV16097.1"/>
    <property type="molecule type" value="Genomic_DNA"/>
</dbReference>
<gene>
    <name evidence="2" type="ORF">BV898_09733</name>
</gene>
<sequence>MGTSFSTSTLPDEHSIQKRQSFQSPILPQSSYILTTSQCYRGATVGYITAVSYGGNGITYSVDPSSNNRYTICVNPVSGQISLASSFSGQLQFNFRAANSYGAMVVPVTVVCSTSGGSSIPVIRSSFGCPGNQYPNPPIYQSSFDQSAYSFTTFSCAVGSAIGSVRANSARPSYRITGGNSGQFAISSHGVIRVSNTLSTGTYTLYVSSYTSTVPVTINANCNGGGTGPIITDNQPTWNQSFYTFTRNTCGGVGFSGAYIGTVKAQNAVGYSINLGSGLYTVDNSGNIYAVGAVTQTQGTSSLTVVATGRTGVQVAVPVTINNNCSG</sequence>
<evidence type="ECO:0000256" key="1">
    <source>
        <dbReference type="SAM" id="MobiDB-lite"/>
    </source>
</evidence>
<protein>
    <submittedName>
        <fullName evidence="2">Uncharacterized protein</fullName>
    </submittedName>
</protein>
<name>A0A1W0WLQ6_HYPEX</name>
<comment type="caution">
    <text evidence="2">The sequence shown here is derived from an EMBL/GenBank/DDBJ whole genome shotgun (WGS) entry which is preliminary data.</text>
</comment>
<reference evidence="3" key="1">
    <citation type="submission" date="2017-01" db="EMBL/GenBank/DDBJ databases">
        <title>Comparative genomics of anhydrobiosis in the tardigrade Hypsibius dujardini.</title>
        <authorList>
            <person name="Yoshida Y."/>
            <person name="Koutsovoulos G."/>
            <person name="Laetsch D."/>
            <person name="Stevens L."/>
            <person name="Kumar S."/>
            <person name="Horikawa D."/>
            <person name="Ishino K."/>
            <person name="Komine S."/>
            <person name="Tomita M."/>
            <person name="Blaxter M."/>
            <person name="Arakawa K."/>
        </authorList>
    </citation>
    <scope>NUCLEOTIDE SEQUENCE [LARGE SCALE GENOMIC DNA]</scope>
    <source>
        <strain evidence="3">Z151</strain>
    </source>
</reference>
<evidence type="ECO:0000313" key="3">
    <source>
        <dbReference type="Proteomes" id="UP000192578"/>
    </source>
</evidence>